<name>B7FUP0_PHATC</name>
<gene>
    <name evidence="1" type="ORF">PHATRDRAFT_44612</name>
</gene>
<sequence length="353" mass="40916">MKTLRSIFIFLLGIITIFTLRPSVTSLFISNKFDSLEFRLDLADPSEVNITANSLDALASDTRPRNLNLAMVGDSVTRFQYISLIYFLSTGYWIDDRERPDLLKPRMRSSWNDWLNYSNTLFSPHEQCDCFRFDNYRSIENRYFQDNRNNSVIMIVKFGSARVHGFYTWERVNRREVRMLQITNRSQQFPPHAWDYNWTDLIQQHIAKLAPKPEFLVFNAGIHRHNLGSPMVQQEIQTALRQHSIIGIFKTTSFPKAVRTFQKHPVDEALCGGVFPNCVNLDWTFNVSDSHYIDKHHFDSPVNTLMNQQLLEYIGGLQKGAYGSVSYLTKTPVLSPVISVREQYGMFSNSTTA</sequence>
<evidence type="ECO:0000313" key="2">
    <source>
        <dbReference type="Proteomes" id="UP000000759"/>
    </source>
</evidence>
<dbReference type="AlphaFoldDB" id="B7FUP0"/>
<dbReference type="InParanoid" id="B7FUP0"/>
<proteinExistence type="predicted"/>
<dbReference type="EMBL" id="CM000607">
    <property type="protein sequence ID" value="EEC50020.1"/>
    <property type="molecule type" value="Genomic_DNA"/>
</dbReference>
<protein>
    <submittedName>
        <fullName evidence="1">Uncharacterized protein</fullName>
    </submittedName>
</protein>
<dbReference type="RefSeq" id="XP_002178355.1">
    <property type="nucleotide sequence ID" value="XM_002178319.1"/>
</dbReference>
<dbReference type="PaxDb" id="2850-Phatr44612"/>
<dbReference type="GeneID" id="7198109"/>
<dbReference type="OrthoDB" id="189357at2759"/>
<reference evidence="2" key="2">
    <citation type="submission" date="2008-08" db="EMBL/GenBank/DDBJ databases">
        <authorList>
            <consortium name="Diatom Consortium"/>
            <person name="Grigoriev I."/>
            <person name="Grimwood J."/>
            <person name="Kuo A."/>
            <person name="Otillar R.P."/>
            <person name="Salamov A."/>
            <person name="Detter J.C."/>
            <person name="Lindquist E."/>
            <person name="Shapiro H."/>
            <person name="Lucas S."/>
            <person name="Glavina del Rio T."/>
            <person name="Pitluck S."/>
            <person name="Rokhsar D."/>
            <person name="Bowler C."/>
        </authorList>
    </citation>
    <scope>GENOME REANNOTATION</scope>
    <source>
        <strain evidence="2">CCAP 1055/1</strain>
    </source>
</reference>
<dbReference type="Proteomes" id="UP000000759">
    <property type="component" value="Chromosome 4"/>
</dbReference>
<evidence type="ECO:0000313" key="1">
    <source>
        <dbReference type="EMBL" id="EEC50020.1"/>
    </source>
</evidence>
<accession>B7FUP0</accession>
<keyword evidence="2" id="KW-1185">Reference proteome</keyword>
<dbReference type="KEGG" id="pti:PHATRDRAFT_44612"/>
<reference evidence="1 2" key="1">
    <citation type="journal article" date="2008" name="Nature">
        <title>The Phaeodactylum genome reveals the evolutionary history of diatom genomes.</title>
        <authorList>
            <person name="Bowler C."/>
            <person name="Allen A.E."/>
            <person name="Badger J.H."/>
            <person name="Grimwood J."/>
            <person name="Jabbari K."/>
            <person name="Kuo A."/>
            <person name="Maheswari U."/>
            <person name="Martens C."/>
            <person name="Maumus F."/>
            <person name="Otillar R.P."/>
            <person name="Rayko E."/>
            <person name="Salamov A."/>
            <person name="Vandepoele K."/>
            <person name="Beszteri B."/>
            <person name="Gruber A."/>
            <person name="Heijde M."/>
            <person name="Katinka M."/>
            <person name="Mock T."/>
            <person name="Valentin K."/>
            <person name="Verret F."/>
            <person name="Berges J.A."/>
            <person name="Brownlee C."/>
            <person name="Cadoret J.P."/>
            <person name="Chiovitti A."/>
            <person name="Choi C.J."/>
            <person name="Coesel S."/>
            <person name="De Martino A."/>
            <person name="Detter J.C."/>
            <person name="Durkin C."/>
            <person name="Falciatore A."/>
            <person name="Fournet J."/>
            <person name="Haruta M."/>
            <person name="Huysman M.J."/>
            <person name="Jenkins B.D."/>
            <person name="Jiroutova K."/>
            <person name="Jorgensen R.E."/>
            <person name="Joubert Y."/>
            <person name="Kaplan A."/>
            <person name="Kroger N."/>
            <person name="Kroth P.G."/>
            <person name="La Roche J."/>
            <person name="Lindquist E."/>
            <person name="Lommer M."/>
            <person name="Martin-Jezequel V."/>
            <person name="Lopez P.J."/>
            <person name="Lucas S."/>
            <person name="Mangogna M."/>
            <person name="McGinnis K."/>
            <person name="Medlin L.K."/>
            <person name="Montsant A."/>
            <person name="Oudot-Le Secq M.P."/>
            <person name="Napoli C."/>
            <person name="Obornik M."/>
            <person name="Parker M.S."/>
            <person name="Petit J.L."/>
            <person name="Porcel B.M."/>
            <person name="Poulsen N."/>
            <person name="Robison M."/>
            <person name="Rychlewski L."/>
            <person name="Rynearson T.A."/>
            <person name="Schmutz J."/>
            <person name="Shapiro H."/>
            <person name="Siaut M."/>
            <person name="Stanley M."/>
            <person name="Sussman M.R."/>
            <person name="Taylor A.R."/>
            <person name="Vardi A."/>
            <person name="von Dassow P."/>
            <person name="Vyverman W."/>
            <person name="Willis A."/>
            <person name="Wyrwicz L.S."/>
            <person name="Rokhsar D.S."/>
            <person name="Weissenbach J."/>
            <person name="Armbrust E.V."/>
            <person name="Green B.R."/>
            <person name="Van de Peer Y."/>
            <person name="Grigoriev I.V."/>
        </authorList>
    </citation>
    <scope>NUCLEOTIDE SEQUENCE [LARGE SCALE GENOMIC DNA]</scope>
    <source>
        <strain evidence="1 2">CCAP 1055/1</strain>
    </source>
</reference>
<organism evidence="1 2">
    <name type="scientific">Phaeodactylum tricornutum (strain CCAP 1055/1)</name>
    <dbReference type="NCBI Taxonomy" id="556484"/>
    <lineage>
        <taxon>Eukaryota</taxon>
        <taxon>Sar</taxon>
        <taxon>Stramenopiles</taxon>
        <taxon>Ochrophyta</taxon>
        <taxon>Bacillariophyta</taxon>
        <taxon>Bacillariophyceae</taxon>
        <taxon>Bacillariophycidae</taxon>
        <taxon>Naviculales</taxon>
        <taxon>Phaeodactylaceae</taxon>
        <taxon>Phaeodactylum</taxon>
    </lineage>
</organism>